<sequence>MEIDHGLRNTSILSKSYMRGIERITGNQNKQRDAFEIPEVIQAREEEWAMLFEKFSQVSDDLELYIRTLNAEAESSGSCEYRVPVRKSAAEVQYWVDTGNPPCQAFEALASDSDVTISISESEGAGLDESQLSTSTSLVVTKQFASSREQLFGTCSSGSSVDTTAYILSNANMTRKANLPFDKDPRIANITNTNNNRIGRFVSNRIPKVVLTRLTGIPKQTSNSDNNAILQKNMPLDLNCISKRESFENDKISAMGDMSLAERIGTIDKRCNSDEHKDSEVTLESKKSAVDSLPIESEKVDEKNNSGISFHSSNVIVTVSQKRKSNWRKLYSVNHDVCDELTPMIKHCQDSKSGRKSIHPALVDSSSTRRPRKSVFRPQLSTLTRRSKIRRFKNRSINTSSAKNKLKKKSSLIKSRDAEDSQGLHRDSPDSMVMKRNDEIYLGQEKTIDSPTKQTLLEASPILHTKSNKVMKSDDPAAASSSLSLQDVSEIINEEMNRIQETHNSVAGKHFLKQSFPTGSQQFENRHKEDDQGSVFRPPADSLSEMMDSRRQNIFDAKKNLYATDLKSCSDTNSPLASSPSKIQVAEDNGSEASTSLLHSFKQKIKRKSFSSPTKVKATNICLGSEITVRKPIIILHDFLHLKNCCGELEKQHNKKWLSKQHQNENLHTVEKDIDEKNSLQDNSVQEDNVNFKFTQSLNHRDSEMNKAKLNKKLTSLKSNNDILTKNIDLVTDNLRLSDQKLSPLKTHEPIEDIHCASTTGISCRPEAATSIQLSKDRKATVKTTNRNCNSQNSLFHLISSDEEDILETLTRRLKSRSSRKTRSVRETGGTELIDQGENRTVQTPKKSQGAELNSARYKIVSSSSEDETNIMNGRGLQHKKIASSRTFPKLSSKKNKGKSSPKSEQTTSPVQDECVDKADSFRSDDQELDCQSLDVNKHFEMKKGNPANNQIHNYNESHERMDENIPKSKLPISHKTDNTRTTVLMSRTKENFTEKNSEHSITPIDLALNDRSKLRKNISKSNVSSEDERRICTREHRDAVGVVKKLGNTRLKKKRKSNSQIDDNTSADSVRTEGELELGRVPNYKNRRKSFCEMDKVDEAIDGNLATSNGCERFLIISSDESFKNDDPTISRFMNCAGTNSQRKKNENNDESYNSNSLKDSMSPTKQGLVYEKDTRSSLKKISVTGQKNSKIIFCTKEYWESDSDYS</sequence>
<feature type="region of interest" description="Disordered" evidence="2">
    <location>
        <begin position="523"/>
        <end position="543"/>
    </location>
</feature>
<dbReference type="RefSeq" id="XP_046590006.1">
    <property type="nucleotide sequence ID" value="XM_046734050.1"/>
</dbReference>
<feature type="region of interest" description="Disordered" evidence="2">
    <location>
        <begin position="1138"/>
        <end position="1166"/>
    </location>
</feature>
<proteinExistence type="predicted"/>
<feature type="region of interest" description="Disordered" evidence="2">
    <location>
        <begin position="814"/>
        <end position="915"/>
    </location>
</feature>
<protein>
    <submittedName>
        <fullName evidence="4 5">Uncharacterized protein LOC107223976</fullName>
    </submittedName>
</protein>
<keyword evidence="3" id="KW-1185">Reference proteome</keyword>
<dbReference type="Proteomes" id="UP000829291">
    <property type="component" value="Chromosome 3"/>
</dbReference>
<name>A0ABM3FPQ9_NEOLC</name>
<feature type="coiled-coil region" evidence="1">
    <location>
        <begin position="700"/>
        <end position="727"/>
    </location>
</feature>
<feature type="compositionally biased region" description="Polar residues" evidence="2">
    <location>
        <begin position="1059"/>
        <end position="1070"/>
    </location>
</feature>
<feature type="region of interest" description="Disordered" evidence="2">
    <location>
        <begin position="571"/>
        <end position="590"/>
    </location>
</feature>
<feature type="compositionally biased region" description="Polar residues" evidence="2">
    <location>
        <begin position="571"/>
        <end position="582"/>
    </location>
</feature>
<accession>A0ABM3FPQ9</accession>
<feature type="region of interest" description="Disordered" evidence="2">
    <location>
        <begin position="394"/>
        <end position="434"/>
    </location>
</feature>
<organism evidence="3 4">
    <name type="scientific">Neodiprion lecontei</name>
    <name type="common">Redheaded pine sawfly</name>
    <dbReference type="NCBI Taxonomy" id="441921"/>
    <lineage>
        <taxon>Eukaryota</taxon>
        <taxon>Metazoa</taxon>
        <taxon>Ecdysozoa</taxon>
        <taxon>Arthropoda</taxon>
        <taxon>Hexapoda</taxon>
        <taxon>Insecta</taxon>
        <taxon>Pterygota</taxon>
        <taxon>Neoptera</taxon>
        <taxon>Endopterygota</taxon>
        <taxon>Hymenoptera</taxon>
        <taxon>Tenthredinoidea</taxon>
        <taxon>Diprionidae</taxon>
        <taxon>Diprioninae</taxon>
        <taxon>Neodiprion</taxon>
    </lineage>
</organism>
<evidence type="ECO:0000313" key="4">
    <source>
        <dbReference type="RefSeq" id="XP_046590006.1"/>
    </source>
</evidence>
<feature type="region of interest" description="Disordered" evidence="2">
    <location>
        <begin position="349"/>
        <end position="374"/>
    </location>
</feature>
<evidence type="ECO:0000313" key="3">
    <source>
        <dbReference type="Proteomes" id="UP000829291"/>
    </source>
</evidence>
<reference evidence="4 5" key="1">
    <citation type="submission" date="2025-05" db="UniProtKB">
        <authorList>
            <consortium name="RefSeq"/>
        </authorList>
    </citation>
    <scope>IDENTIFICATION</scope>
    <source>
        <tissue evidence="4 5">Thorax and Abdomen</tissue>
    </source>
</reference>
<evidence type="ECO:0000313" key="5">
    <source>
        <dbReference type="RefSeq" id="XP_046590007.1"/>
    </source>
</evidence>
<feature type="compositionally biased region" description="Basic and acidic residues" evidence="2">
    <location>
        <begin position="414"/>
        <end position="434"/>
    </location>
</feature>
<gene>
    <name evidence="4 5" type="primary">LOC107223976</name>
</gene>
<feature type="compositionally biased region" description="Basic residues" evidence="2">
    <location>
        <begin position="814"/>
        <end position="823"/>
    </location>
</feature>
<feature type="region of interest" description="Disordered" evidence="2">
    <location>
        <begin position="1051"/>
        <end position="1075"/>
    </location>
</feature>
<evidence type="ECO:0000256" key="1">
    <source>
        <dbReference type="SAM" id="Coils"/>
    </source>
</evidence>
<dbReference type="RefSeq" id="XP_046590007.1">
    <property type="nucleotide sequence ID" value="XM_046734051.1"/>
</dbReference>
<evidence type="ECO:0000256" key="2">
    <source>
        <dbReference type="SAM" id="MobiDB-lite"/>
    </source>
</evidence>
<keyword evidence="1" id="KW-0175">Coiled coil</keyword>
<dbReference type="GeneID" id="107223976"/>